<dbReference type="EMBL" id="JAUIZM010000006">
    <property type="protein sequence ID" value="KAK1380315.1"/>
    <property type="molecule type" value="Genomic_DNA"/>
</dbReference>
<reference evidence="1" key="2">
    <citation type="submission" date="2023-05" db="EMBL/GenBank/DDBJ databases">
        <authorList>
            <person name="Schelkunov M.I."/>
        </authorList>
    </citation>
    <scope>NUCLEOTIDE SEQUENCE</scope>
    <source>
        <strain evidence="1">Hsosn_3</strain>
        <tissue evidence="1">Leaf</tissue>
    </source>
</reference>
<dbReference type="AlphaFoldDB" id="A0AAD8HE90"/>
<evidence type="ECO:0000313" key="4">
    <source>
        <dbReference type="Proteomes" id="UP001237642"/>
    </source>
</evidence>
<dbReference type="EMBL" id="JAUIZM010000009">
    <property type="protein sequence ID" value="KAK1364633.1"/>
    <property type="molecule type" value="Genomic_DNA"/>
</dbReference>
<name>A0AAD8HE90_9APIA</name>
<gene>
    <name evidence="3" type="ORF">POM88_001739</name>
    <name evidence="2" type="ORF">POM88_027059</name>
    <name evidence="1" type="ORF">POM88_040194</name>
</gene>
<accession>A0AAD8HE90</accession>
<dbReference type="Proteomes" id="UP001237642">
    <property type="component" value="Unassembled WGS sequence"/>
</dbReference>
<evidence type="ECO:0000313" key="1">
    <source>
        <dbReference type="EMBL" id="KAK1364633.1"/>
    </source>
</evidence>
<proteinExistence type="predicted"/>
<keyword evidence="4" id="KW-1185">Reference proteome</keyword>
<evidence type="ECO:0000313" key="2">
    <source>
        <dbReference type="EMBL" id="KAK1380315.1"/>
    </source>
</evidence>
<dbReference type="EMBL" id="JAUIZM010000001">
    <property type="protein sequence ID" value="KAK1402134.1"/>
    <property type="molecule type" value="Genomic_DNA"/>
</dbReference>
<organism evidence="1 4">
    <name type="scientific">Heracleum sosnowskyi</name>
    <dbReference type="NCBI Taxonomy" id="360622"/>
    <lineage>
        <taxon>Eukaryota</taxon>
        <taxon>Viridiplantae</taxon>
        <taxon>Streptophyta</taxon>
        <taxon>Embryophyta</taxon>
        <taxon>Tracheophyta</taxon>
        <taxon>Spermatophyta</taxon>
        <taxon>Magnoliopsida</taxon>
        <taxon>eudicotyledons</taxon>
        <taxon>Gunneridae</taxon>
        <taxon>Pentapetalae</taxon>
        <taxon>asterids</taxon>
        <taxon>campanulids</taxon>
        <taxon>Apiales</taxon>
        <taxon>Apiaceae</taxon>
        <taxon>Apioideae</taxon>
        <taxon>apioid superclade</taxon>
        <taxon>Tordylieae</taxon>
        <taxon>Tordyliinae</taxon>
        <taxon>Heracleum</taxon>
    </lineage>
</organism>
<evidence type="ECO:0000313" key="3">
    <source>
        <dbReference type="EMBL" id="KAK1402134.1"/>
    </source>
</evidence>
<sequence length="110" mass="12127">MYMTYRGKEAGPGSPSPALLQRHNHHIPNNRPCHVLQRVVLIITLHSPTTPAQMVTQCLLKILPTKGAFRQETQNHQQSAGILRKKETFATSNTVLSIGNADETCGVLLC</sequence>
<comment type="caution">
    <text evidence="1">The sequence shown here is derived from an EMBL/GenBank/DDBJ whole genome shotgun (WGS) entry which is preliminary data.</text>
</comment>
<protein>
    <submittedName>
        <fullName evidence="1">Uncharacterized protein</fullName>
    </submittedName>
</protein>
<reference evidence="1" key="1">
    <citation type="submission" date="2023-02" db="EMBL/GenBank/DDBJ databases">
        <title>Genome of toxic invasive species Heracleum sosnowskyi carries increased number of genes despite the absence of recent whole-genome duplications.</title>
        <authorList>
            <person name="Schelkunov M."/>
            <person name="Shtratnikova V."/>
            <person name="Makarenko M."/>
            <person name="Klepikova A."/>
            <person name="Omelchenko D."/>
            <person name="Novikova G."/>
            <person name="Obukhova E."/>
            <person name="Bogdanov V."/>
            <person name="Penin A."/>
            <person name="Logacheva M."/>
        </authorList>
    </citation>
    <scope>NUCLEOTIDE SEQUENCE</scope>
    <source>
        <strain evidence="1">Hsosn_3</strain>
        <tissue evidence="1">Leaf</tissue>
    </source>
</reference>